<dbReference type="Proteomes" id="UP000027395">
    <property type="component" value="Chromosome"/>
</dbReference>
<proteinExistence type="predicted"/>
<reference evidence="1 2" key="1">
    <citation type="journal article" date="2014" name="Appl. Environ. Microbiol.">
        <title>Elucidation of insertion elements encoded on plasmids and in vitro construction of shuttle vectors from the toxic cyanobacterium Planktothrix.</title>
        <authorList>
            <person name="Christiansen G."/>
            <person name="Goesmann A."/>
            <person name="Kurmayer R."/>
        </authorList>
    </citation>
    <scope>NUCLEOTIDE SEQUENCE [LARGE SCALE GENOMIC DNA]</scope>
    <source>
        <strain evidence="1 2">NIVA-CYA 126/8</strain>
    </source>
</reference>
<dbReference type="RefSeq" id="WP_026786557.1">
    <property type="nucleotide sequence ID" value="NZ_CM002803.1"/>
</dbReference>
<dbReference type="AlphaFoldDB" id="A0A073CDH1"/>
<dbReference type="eggNOG" id="ENOG5032ZTC">
    <property type="taxonomic scope" value="Bacteria"/>
</dbReference>
<keyword evidence="2" id="KW-1185">Reference proteome</keyword>
<dbReference type="PATRIC" id="fig|388467.6.peg.746"/>
<sequence>MVPKVQLLQSALGDLFAQVNATGHLTLADRYGLMAAILDESLSEEERRCVDRLLRGVSRGKIKIVDEFSNLR</sequence>
<dbReference type="EMBL" id="CM002803">
    <property type="protein sequence ID" value="KEI65962.1"/>
    <property type="molecule type" value="Genomic_DNA"/>
</dbReference>
<evidence type="ECO:0000313" key="1">
    <source>
        <dbReference type="EMBL" id="KEI65962.1"/>
    </source>
</evidence>
<dbReference type="HOGENOM" id="CLU_186050_1_0_3"/>
<gene>
    <name evidence="1" type="ORF">A19Y_0807</name>
</gene>
<dbReference type="STRING" id="388467.A19Y_0807"/>
<dbReference type="GeneID" id="77287055"/>
<evidence type="ECO:0000313" key="2">
    <source>
        <dbReference type="Proteomes" id="UP000027395"/>
    </source>
</evidence>
<protein>
    <submittedName>
        <fullName evidence="1">Uncharacterized protein</fullName>
    </submittedName>
</protein>
<accession>A0A073CDH1</accession>
<organism evidence="1 2">
    <name type="scientific">Planktothrix agardhii (strain NIVA-CYA 126/8)</name>
    <dbReference type="NCBI Taxonomy" id="388467"/>
    <lineage>
        <taxon>Bacteria</taxon>
        <taxon>Bacillati</taxon>
        <taxon>Cyanobacteriota</taxon>
        <taxon>Cyanophyceae</taxon>
        <taxon>Oscillatoriophycideae</taxon>
        <taxon>Oscillatoriales</taxon>
        <taxon>Microcoleaceae</taxon>
        <taxon>Planktothrix</taxon>
    </lineage>
</organism>
<name>A0A073CDH1_PLAA1</name>